<dbReference type="Pfam" id="PF06432">
    <property type="entry name" value="GPI2"/>
    <property type="match status" value="1"/>
</dbReference>
<dbReference type="InterPro" id="IPR009450">
    <property type="entry name" value="Plno_GlcNAc_GPI2"/>
</dbReference>
<evidence type="ECO:0000256" key="8">
    <source>
        <dbReference type="SAM" id="Phobius"/>
    </source>
</evidence>
<name>A0A9P8AWC5_9AGAR</name>
<dbReference type="EMBL" id="MU250526">
    <property type="protein sequence ID" value="KAG7450499.1"/>
    <property type="molecule type" value="Genomic_DNA"/>
</dbReference>
<evidence type="ECO:0000256" key="1">
    <source>
        <dbReference type="ARBA" id="ARBA00004141"/>
    </source>
</evidence>
<dbReference type="GO" id="GO:0016757">
    <property type="term" value="F:glycosyltransferase activity"/>
    <property type="evidence" value="ECO:0007669"/>
    <property type="project" value="UniProtKB-KW"/>
</dbReference>
<dbReference type="RefSeq" id="XP_043043999.1">
    <property type="nucleotide sequence ID" value="XM_043181232.1"/>
</dbReference>
<dbReference type="PIRSF" id="PIRSF016104">
    <property type="entry name" value="GPI2"/>
    <property type="match status" value="1"/>
</dbReference>
<evidence type="ECO:0000313" key="9">
    <source>
        <dbReference type="EMBL" id="KAG7450499.1"/>
    </source>
</evidence>
<feature type="transmembrane region" description="Helical" evidence="8">
    <location>
        <begin position="97"/>
        <end position="116"/>
    </location>
</feature>
<evidence type="ECO:0000256" key="7">
    <source>
        <dbReference type="ARBA" id="ARBA00023136"/>
    </source>
</evidence>
<feature type="transmembrane region" description="Helical" evidence="8">
    <location>
        <begin position="273"/>
        <end position="293"/>
    </location>
</feature>
<dbReference type="GO" id="GO:0000506">
    <property type="term" value="C:glycosylphosphatidylinositol-N-acetylglucosaminyltransferase (GPI-GnT) complex"/>
    <property type="evidence" value="ECO:0007669"/>
    <property type="project" value="TreeGrafter"/>
</dbReference>
<dbReference type="PANTHER" id="PTHR12982">
    <property type="entry name" value="PHOSPHATIDYLINOSITOL GLYCAN, CLASS C"/>
    <property type="match status" value="1"/>
</dbReference>
<dbReference type="GO" id="GO:0006506">
    <property type="term" value="P:GPI anchor biosynthetic process"/>
    <property type="evidence" value="ECO:0007669"/>
    <property type="project" value="UniProtKB-KW"/>
</dbReference>
<dbReference type="OrthoDB" id="196709at2759"/>
<protein>
    <submittedName>
        <fullName evidence="9">Phosphatidylinositol N-acetylglucosaminyltransferase</fullName>
    </submittedName>
</protein>
<keyword evidence="9" id="KW-0808">Transferase</keyword>
<comment type="caution">
    <text evidence="9">The sequence shown here is derived from an EMBL/GenBank/DDBJ whole genome shotgun (WGS) entry which is preliminary data.</text>
</comment>
<keyword evidence="6 8" id="KW-1133">Transmembrane helix</keyword>
<keyword evidence="9" id="KW-0328">Glycosyltransferase</keyword>
<comment type="pathway">
    <text evidence="2">Glycolipid biosynthesis; glycosylphosphatidylinositol-anchor biosynthesis.</text>
</comment>
<dbReference type="GeneID" id="66103528"/>
<evidence type="ECO:0000256" key="4">
    <source>
        <dbReference type="ARBA" id="ARBA00022502"/>
    </source>
</evidence>
<sequence>MPSVNFSNSRRQFKLPVIRMSSGNYHDKILWKRPQHSDSFISPGSFLSSLRKNPNFRPYTYWHLVSLSLSVTQHLAMIFIFISVFVRLKERTLDPRLLVWIASTCFILGYVTWQVLDCLCKRPRQGHADRAKNVKSSILIFLSLMSLSPVLRTLTAATSSDSIWALSASLFMLNAVLADYSSSVTLYGPVNERLTSVLSMNAAISSSVVLASRLPDDPAVFALILFSVQAFALFPILRRRLQTCTVVFRAVFTWCLSLAAIILTMPLSQSVAWLYTVVLSFVSLVAPAVLVWAQKYKNEIRGSWDVAVPRVNES</sequence>
<proteinExistence type="inferred from homology"/>
<feature type="transmembrane region" description="Helical" evidence="8">
    <location>
        <begin position="137"/>
        <end position="157"/>
    </location>
</feature>
<keyword evidence="5 8" id="KW-0812">Transmembrane</keyword>
<evidence type="ECO:0000256" key="3">
    <source>
        <dbReference type="ARBA" id="ARBA00008321"/>
    </source>
</evidence>
<feature type="transmembrane region" description="Helical" evidence="8">
    <location>
        <begin position="218"/>
        <end position="237"/>
    </location>
</feature>
<accession>A0A9P8AWC5</accession>
<feature type="transmembrane region" description="Helical" evidence="8">
    <location>
        <begin position="61"/>
        <end position="85"/>
    </location>
</feature>
<dbReference type="Proteomes" id="UP000812287">
    <property type="component" value="Unassembled WGS sequence"/>
</dbReference>
<comment type="subcellular location">
    <subcellularLocation>
        <location evidence="1">Membrane</location>
        <topology evidence="1">Multi-pass membrane protein</topology>
    </subcellularLocation>
</comment>
<dbReference type="AlphaFoldDB" id="A0A9P8AWC5"/>
<dbReference type="PANTHER" id="PTHR12982:SF0">
    <property type="entry name" value="PHOSPHATIDYLINOSITOL N-ACETYLGLUCOSAMINYLTRANSFERASE SUBUNIT C"/>
    <property type="match status" value="1"/>
</dbReference>
<evidence type="ECO:0000256" key="5">
    <source>
        <dbReference type="ARBA" id="ARBA00022692"/>
    </source>
</evidence>
<comment type="similarity">
    <text evidence="3">Belongs to the PIGC family.</text>
</comment>
<feature type="transmembrane region" description="Helical" evidence="8">
    <location>
        <begin position="246"/>
        <end position="267"/>
    </location>
</feature>
<keyword evidence="10" id="KW-1185">Reference proteome</keyword>
<gene>
    <name evidence="9" type="ORF">BT62DRAFT_517624</name>
</gene>
<organism evidence="9 10">
    <name type="scientific">Guyanagaster necrorhizus</name>
    <dbReference type="NCBI Taxonomy" id="856835"/>
    <lineage>
        <taxon>Eukaryota</taxon>
        <taxon>Fungi</taxon>
        <taxon>Dikarya</taxon>
        <taxon>Basidiomycota</taxon>
        <taxon>Agaricomycotina</taxon>
        <taxon>Agaricomycetes</taxon>
        <taxon>Agaricomycetidae</taxon>
        <taxon>Agaricales</taxon>
        <taxon>Marasmiineae</taxon>
        <taxon>Physalacriaceae</taxon>
        <taxon>Guyanagaster</taxon>
    </lineage>
</organism>
<evidence type="ECO:0000256" key="6">
    <source>
        <dbReference type="ARBA" id="ARBA00022989"/>
    </source>
</evidence>
<evidence type="ECO:0000256" key="2">
    <source>
        <dbReference type="ARBA" id="ARBA00004687"/>
    </source>
</evidence>
<keyword evidence="7 8" id="KW-0472">Membrane</keyword>
<keyword evidence="4" id="KW-0337">GPI-anchor biosynthesis</keyword>
<evidence type="ECO:0000313" key="10">
    <source>
        <dbReference type="Proteomes" id="UP000812287"/>
    </source>
</evidence>
<reference evidence="9" key="1">
    <citation type="submission" date="2020-11" db="EMBL/GenBank/DDBJ databases">
        <title>Adaptations for nitrogen fixation in a non-lichenized fungal sporocarp promotes dispersal by wood-feeding termites.</title>
        <authorList>
            <consortium name="DOE Joint Genome Institute"/>
            <person name="Koch R.A."/>
            <person name="Yoon G."/>
            <person name="Arayal U."/>
            <person name="Lail K."/>
            <person name="Amirebrahimi M."/>
            <person name="Labutti K."/>
            <person name="Lipzen A."/>
            <person name="Riley R."/>
            <person name="Barry K."/>
            <person name="Henrissat B."/>
            <person name="Grigoriev I.V."/>
            <person name="Herr J.R."/>
            <person name="Aime M.C."/>
        </authorList>
    </citation>
    <scope>NUCLEOTIDE SEQUENCE</scope>
    <source>
        <strain evidence="9">MCA 3950</strain>
    </source>
</reference>